<keyword evidence="4" id="KW-1185">Reference proteome</keyword>
<keyword evidence="2" id="KW-0732">Signal</keyword>
<dbReference type="SUPFAM" id="SSF50630">
    <property type="entry name" value="Acid proteases"/>
    <property type="match status" value="2"/>
</dbReference>
<name>A0A9N8H732_9STRA</name>
<reference evidence="3" key="1">
    <citation type="submission" date="2020-06" db="EMBL/GenBank/DDBJ databases">
        <authorList>
            <consortium name="Plant Systems Biology data submission"/>
        </authorList>
    </citation>
    <scope>NUCLEOTIDE SEQUENCE</scope>
    <source>
        <strain evidence="3">D6</strain>
    </source>
</reference>
<dbReference type="Proteomes" id="UP001153069">
    <property type="component" value="Unassembled WGS sequence"/>
</dbReference>
<accession>A0A9N8H732</accession>
<dbReference type="AlphaFoldDB" id="A0A9N8H732"/>
<feature type="chain" id="PRO_5040453793" description="Aspartyl protease" evidence="2">
    <location>
        <begin position="26"/>
        <end position="454"/>
    </location>
</feature>
<comment type="caution">
    <text evidence="3">The sequence shown here is derived from an EMBL/GenBank/DDBJ whole genome shotgun (WGS) entry which is preliminary data.</text>
</comment>
<feature type="signal peptide" evidence="2">
    <location>
        <begin position="1"/>
        <end position="25"/>
    </location>
</feature>
<organism evidence="3 4">
    <name type="scientific">Seminavis robusta</name>
    <dbReference type="NCBI Taxonomy" id="568900"/>
    <lineage>
        <taxon>Eukaryota</taxon>
        <taxon>Sar</taxon>
        <taxon>Stramenopiles</taxon>
        <taxon>Ochrophyta</taxon>
        <taxon>Bacillariophyta</taxon>
        <taxon>Bacillariophyceae</taxon>
        <taxon>Bacillariophycidae</taxon>
        <taxon>Naviculales</taxon>
        <taxon>Naviculaceae</taxon>
        <taxon>Seminavis</taxon>
    </lineage>
</organism>
<evidence type="ECO:0000256" key="1">
    <source>
        <dbReference type="SAM" id="MobiDB-lite"/>
    </source>
</evidence>
<evidence type="ECO:0000313" key="4">
    <source>
        <dbReference type="Proteomes" id="UP001153069"/>
    </source>
</evidence>
<evidence type="ECO:0008006" key="5">
    <source>
        <dbReference type="Google" id="ProtNLM"/>
    </source>
</evidence>
<dbReference type="Pfam" id="PF13650">
    <property type="entry name" value="Asp_protease_2"/>
    <property type="match status" value="2"/>
</dbReference>
<gene>
    <name evidence="3" type="ORF">SEMRO_190_G081810.1</name>
</gene>
<dbReference type="Gene3D" id="2.40.70.10">
    <property type="entry name" value="Acid Proteases"/>
    <property type="match status" value="2"/>
</dbReference>
<dbReference type="EMBL" id="CAICTM010000189">
    <property type="protein sequence ID" value="CAB9504233.1"/>
    <property type="molecule type" value="Genomic_DNA"/>
</dbReference>
<dbReference type="InterPro" id="IPR021109">
    <property type="entry name" value="Peptidase_aspartic_dom_sf"/>
</dbReference>
<evidence type="ECO:0000256" key="2">
    <source>
        <dbReference type="SAM" id="SignalP"/>
    </source>
</evidence>
<dbReference type="OrthoDB" id="44969at2759"/>
<proteinExistence type="predicted"/>
<feature type="region of interest" description="Disordered" evidence="1">
    <location>
        <begin position="94"/>
        <end position="125"/>
    </location>
</feature>
<sequence length="454" mass="48651">MSLPTPTVFMLPFVLILLSSVSTHAYLGTPLVQARPLLVSPLLVQAADDITVSLGEIRSMRAKEIKAELDRNKISTAGMFEKEDLVQRLYEARKQNPYQTSTPQTSATNGWGEQSKASTTNDNQGTNVLEAPLYLTSLDAGSRIATVNGADFSVDSKDCPYPSIRIQVTPGWQSQFELNLLLDTACSGLVLRPSVVEKYKLPSLSTPVTMTGAGGVASQTGLTQLESFRLGSQTFGPLPAAVQDIGALPRSLDGIIGLSFLTQFEGMDMDFRKGTISLYPKENPLPSPPSDLVVVAEGDMSLLPSLGIYSVDVTLGGRGPVKMLVDSGASDTFLSWRGVSDLGLSRDSKFLNPLRGMGAMGSDSVAMELTHRINISSKLNLGRSLKGGLPLNDSRRLSIDIGNIAILESLRGDGVGGIVGIDTFMRSDSVRMTFQNNRRTISFLLNRGEANGSS</sequence>
<feature type="compositionally biased region" description="Polar residues" evidence="1">
    <location>
        <begin position="96"/>
        <end position="125"/>
    </location>
</feature>
<evidence type="ECO:0000313" key="3">
    <source>
        <dbReference type="EMBL" id="CAB9504233.1"/>
    </source>
</evidence>
<protein>
    <recommendedName>
        <fullName evidence="5">Aspartyl protease</fullName>
    </recommendedName>
</protein>